<evidence type="ECO:0000313" key="1">
    <source>
        <dbReference type="EMBL" id="ART51836.1"/>
    </source>
</evidence>
<dbReference type="KEGG" id="acin:CBP34_09460"/>
<proteinExistence type="predicted"/>
<sequence>MLQWCLGCATVYEGRYAFNDGWRKATVEEVDSAARLQGTALSDCRRDASAVQLLSGQFALVSYADFGHLRRRIVTLPPHPRFHAGDTVYIRFRSCSGDVAPRAASSP</sequence>
<organism evidence="1 2">
    <name type="scientific">Acidovorax carolinensis</name>
    <dbReference type="NCBI Taxonomy" id="553814"/>
    <lineage>
        <taxon>Bacteria</taxon>
        <taxon>Pseudomonadati</taxon>
        <taxon>Pseudomonadota</taxon>
        <taxon>Betaproteobacteria</taxon>
        <taxon>Burkholderiales</taxon>
        <taxon>Comamonadaceae</taxon>
        <taxon>Acidovorax</taxon>
    </lineage>
</organism>
<protein>
    <submittedName>
        <fullName evidence="1">Uncharacterized protein</fullName>
    </submittedName>
</protein>
<dbReference type="EMBL" id="CP021361">
    <property type="protein sequence ID" value="ART51836.1"/>
    <property type="molecule type" value="Genomic_DNA"/>
</dbReference>
<name>A0A240U1W3_9BURK</name>
<dbReference type="AlphaFoldDB" id="A0A240U1W3"/>
<gene>
    <name evidence="1" type="ORF">CBP34_09460</name>
</gene>
<accession>A0A240U1W3</accession>
<keyword evidence="2" id="KW-1185">Reference proteome</keyword>
<dbReference type="Proteomes" id="UP000194432">
    <property type="component" value="Chromosome 1"/>
</dbReference>
<reference evidence="1 2" key="1">
    <citation type="submission" date="2017-05" db="EMBL/GenBank/DDBJ databases">
        <title>Polyphasic characterization of four soil-derived phenanthrene-degrading Acidovorax strains and proposal of Acidovorax phenanthrenivorans sp. nov.</title>
        <authorList>
            <person name="Singleton D.R."/>
            <person name="Lee J."/>
            <person name="Dickey A.N."/>
            <person name="Stroud A."/>
            <person name="Scholl E.H."/>
            <person name="Wright F.A."/>
            <person name="Aitken M.D."/>
        </authorList>
    </citation>
    <scope>NUCLEOTIDE SEQUENCE [LARGE SCALE GENOMIC DNA]</scope>
    <source>
        <strain evidence="1">NA3</strain>
    </source>
</reference>
<evidence type="ECO:0000313" key="2">
    <source>
        <dbReference type="Proteomes" id="UP000194432"/>
    </source>
</evidence>